<evidence type="ECO:0000256" key="3">
    <source>
        <dbReference type="PROSITE-ProRule" id="PRU00169"/>
    </source>
</evidence>
<dbReference type="InterPro" id="IPR050469">
    <property type="entry name" value="Diguanylate_Cyclase"/>
</dbReference>
<protein>
    <recommendedName>
        <fullName evidence="1">diguanylate cyclase</fullName>
        <ecNumber evidence="1">2.7.7.65</ecNumber>
    </recommendedName>
</protein>
<dbReference type="PROSITE" id="PS51833">
    <property type="entry name" value="HDOD"/>
    <property type="match status" value="1"/>
</dbReference>
<dbReference type="NCBIfam" id="TIGR00254">
    <property type="entry name" value="GGDEF"/>
    <property type="match status" value="1"/>
</dbReference>
<dbReference type="PROSITE" id="PS50887">
    <property type="entry name" value="GGDEF"/>
    <property type="match status" value="1"/>
</dbReference>
<dbReference type="EC" id="2.7.7.65" evidence="1"/>
<feature type="domain" description="GGDEF" evidence="5">
    <location>
        <begin position="490"/>
        <end position="619"/>
    </location>
</feature>
<evidence type="ECO:0000313" key="7">
    <source>
        <dbReference type="EMBL" id="MBU2788904.1"/>
    </source>
</evidence>
<evidence type="ECO:0000259" key="5">
    <source>
        <dbReference type="PROSITE" id="PS50887"/>
    </source>
</evidence>
<feature type="modified residue" description="4-aspartylphosphate" evidence="3">
    <location>
        <position position="360"/>
    </location>
</feature>
<dbReference type="InterPro" id="IPR000160">
    <property type="entry name" value="GGDEF_dom"/>
</dbReference>
<dbReference type="InterPro" id="IPR013976">
    <property type="entry name" value="HDOD"/>
</dbReference>
<evidence type="ECO:0000259" key="6">
    <source>
        <dbReference type="PROSITE" id="PS51833"/>
    </source>
</evidence>
<dbReference type="InterPro" id="IPR001789">
    <property type="entry name" value="Sig_transdc_resp-reg_receiver"/>
</dbReference>
<feature type="domain" description="HDOD" evidence="6">
    <location>
        <begin position="15"/>
        <end position="208"/>
    </location>
</feature>
<dbReference type="GO" id="GO:0005886">
    <property type="term" value="C:plasma membrane"/>
    <property type="evidence" value="ECO:0007669"/>
    <property type="project" value="TreeGrafter"/>
</dbReference>
<dbReference type="SUPFAM" id="SSF52172">
    <property type="entry name" value="CheY-like"/>
    <property type="match status" value="1"/>
</dbReference>
<dbReference type="PANTHER" id="PTHR45138:SF9">
    <property type="entry name" value="DIGUANYLATE CYCLASE DGCM-RELATED"/>
    <property type="match status" value="1"/>
</dbReference>
<dbReference type="SUPFAM" id="SSF109604">
    <property type="entry name" value="HD-domain/PDEase-like"/>
    <property type="match status" value="1"/>
</dbReference>
<dbReference type="CDD" id="cd17574">
    <property type="entry name" value="REC_OmpR"/>
    <property type="match status" value="1"/>
</dbReference>
<keyword evidence="3" id="KW-0597">Phosphoprotein</keyword>
<evidence type="ECO:0000313" key="8">
    <source>
        <dbReference type="Proteomes" id="UP001197378"/>
    </source>
</evidence>
<name>A0AAE2YRI9_9PROT</name>
<dbReference type="Gene3D" id="1.10.3210.10">
    <property type="entry name" value="Hypothetical protein af1432"/>
    <property type="match status" value="1"/>
</dbReference>
<proteinExistence type="predicted"/>
<dbReference type="GO" id="GO:0052621">
    <property type="term" value="F:diguanylate cyclase activity"/>
    <property type="evidence" value="ECO:0007669"/>
    <property type="project" value="UniProtKB-EC"/>
</dbReference>
<dbReference type="GO" id="GO:0000160">
    <property type="term" value="P:phosphorelay signal transduction system"/>
    <property type="evidence" value="ECO:0007669"/>
    <property type="project" value="InterPro"/>
</dbReference>
<comment type="caution">
    <text evidence="7">The sequence shown here is derived from an EMBL/GenBank/DDBJ whole genome shotgun (WGS) entry which is preliminary data.</text>
</comment>
<dbReference type="SMART" id="SM00448">
    <property type="entry name" value="REC"/>
    <property type="match status" value="1"/>
</dbReference>
<dbReference type="PANTHER" id="PTHR45138">
    <property type="entry name" value="REGULATORY COMPONENTS OF SENSORY TRANSDUCTION SYSTEM"/>
    <property type="match status" value="1"/>
</dbReference>
<dbReference type="AlphaFoldDB" id="A0AAE2YRI9"/>
<dbReference type="Pfam" id="PF00990">
    <property type="entry name" value="GGDEF"/>
    <property type="match status" value="1"/>
</dbReference>
<dbReference type="SUPFAM" id="SSF55073">
    <property type="entry name" value="Nucleotide cyclase"/>
    <property type="match status" value="1"/>
</dbReference>
<dbReference type="Gene3D" id="3.30.70.270">
    <property type="match status" value="1"/>
</dbReference>
<dbReference type="Pfam" id="PF00072">
    <property type="entry name" value="Response_reg"/>
    <property type="match status" value="1"/>
</dbReference>
<dbReference type="InterPro" id="IPR011006">
    <property type="entry name" value="CheY-like_superfamily"/>
</dbReference>
<dbReference type="PROSITE" id="PS50110">
    <property type="entry name" value="RESPONSE_REGULATORY"/>
    <property type="match status" value="1"/>
</dbReference>
<accession>A0AAE2YRI9</accession>
<dbReference type="GO" id="GO:0043709">
    <property type="term" value="P:cell adhesion involved in single-species biofilm formation"/>
    <property type="evidence" value="ECO:0007669"/>
    <property type="project" value="TreeGrafter"/>
</dbReference>
<dbReference type="SMART" id="SM00267">
    <property type="entry name" value="GGDEF"/>
    <property type="match status" value="1"/>
</dbReference>
<dbReference type="Proteomes" id="UP001197378">
    <property type="component" value="Unassembled WGS sequence"/>
</dbReference>
<sequence length="623" mass="69054">MTMNDFLRYLDDCDCPSPPRLALELLDLLDRPEVSVRDIAERVRRDPILAAKTLKLANSALYRGLRPVVAIEDAVMRIGLAVLARLAIGLSLTQQRPVLSRFLDLPRYWSAALVRATAMQALARAVGSWSPPELFTIGLLAEIGTLILACAAPEPYGRILKNSNDLVERLEKEQTEFGFDHRQLSAALLVRWGLPGFMAEAVSSDNTGASSHVVRSQELRAMLNIARWFGDYADGSCAENAPPPERLLAKLGQHDDLMDRIRTEIEGEWQDLSDLFDLDPPADVRSRLQQLTHPEALPLVGSARDACRTVRVLVVDDDGDSRALLRRILEPAGYEVLEATDAESAMELMQQFLPRVLILDWVLPGMDGPSLCQCLRQKFGGRLYILVFSAIMDGGHAVEALDAGANDFLEKPVSRKFLLAKLKNARAAVELTQSLEDIQYQSRESQRELLLLNEALRQVAAHDDLTGLHNRRSIDQYLKEAWETALRYGSRLAVIMLDVDHFKRVNDEHGHDAGDRALCALAKVLKEHVRSSDRVARWGGEEFVIVCSNSGAEEAQQLAERLRSAAEGLNGDFPSITLSGGVAERVPEMSSPDDLLRAADQALLHAKRDGRNRIILHDKGGSI</sequence>
<dbReference type="GO" id="GO:1902201">
    <property type="term" value="P:negative regulation of bacterial-type flagellum-dependent cell motility"/>
    <property type="evidence" value="ECO:0007669"/>
    <property type="project" value="TreeGrafter"/>
</dbReference>
<dbReference type="RefSeq" id="WP_215870769.1">
    <property type="nucleotide sequence ID" value="NZ_JAAXYO010000169.1"/>
</dbReference>
<keyword evidence="8" id="KW-1185">Reference proteome</keyword>
<gene>
    <name evidence="7" type="ORF">HFQ13_11950</name>
</gene>
<dbReference type="EMBL" id="JAAXYO010000169">
    <property type="protein sequence ID" value="MBU2788904.1"/>
    <property type="molecule type" value="Genomic_DNA"/>
</dbReference>
<comment type="catalytic activity">
    <reaction evidence="2">
        <text>2 GTP = 3',3'-c-di-GMP + 2 diphosphate</text>
        <dbReference type="Rhea" id="RHEA:24898"/>
        <dbReference type="ChEBI" id="CHEBI:33019"/>
        <dbReference type="ChEBI" id="CHEBI:37565"/>
        <dbReference type="ChEBI" id="CHEBI:58805"/>
        <dbReference type="EC" id="2.7.7.65"/>
    </reaction>
</comment>
<evidence type="ECO:0000256" key="1">
    <source>
        <dbReference type="ARBA" id="ARBA00012528"/>
    </source>
</evidence>
<evidence type="ECO:0000259" key="4">
    <source>
        <dbReference type="PROSITE" id="PS50110"/>
    </source>
</evidence>
<dbReference type="InterPro" id="IPR029787">
    <property type="entry name" value="Nucleotide_cyclase"/>
</dbReference>
<reference evidence="7" key="1">
    <citation type="journal article" date="2021" name="ISME J.">
        <title>Genomic evolution of the class Acidithiobacillia: deep-branching Proteobacteria living in extreme acidic conditions.</title>
        <authorList>
            <person name="Moya-Beltran A."/>
            <person name="Beard S."/>
            <person name="Rojas-Villalobos C."/>
            <person name="Issotta F."/>
            <person name="Gallardo Y."/>
            <person name="Ulloa R."/>
            <person name="Giaveno A."/>
            <person name="Degli Esposti M."/>
            <person name="Johnson D.B."/>
            <person name="Quatrini R."/>
        </authorList>
    </citation>
    <scope>NUCLEOTIDE SEQUENCE</scope>
    <source>
        <strain evidence="7">VAN18-1</strain>
    </source>
</reference>
<dbReference type="Pfam" id="PF08668">
    <property type="entry name" value="HDOD"/>
    <property type="match status" value="1"/>
</dbReference>
<dbReference type="CDD" id="cd01949">
    <property type="entry name" value="GGDEF"/>
    <property type="match status" value="1"/>
</dbReference>
<dbReference type="Gene3D" id="3.40.50.2300">
    <property type="match status" value="1"/>
</dbReference>
<feature type="domain" description="Response regulatory" evidence="4">
    <location>
        <begin position="311"/>
        <end position="426"/>
    </location>
</feature>
<dbReference type="FunFam" id="3.30.70.270:FF:000001">
    <property type="entry name" value="Diguanylate cyclase domain protein"/>
    <property type="match status" value="1"/>
</dbReference>
<organism evidence="7 8">
    <name type="scientific">Igneacidithiobacillus copahuensis</name>
    <dbReference type="NCBI Taxonomy" id="2724909"/>
    <lineage>
        <taxon>Bacteria</taxon>
        <taxon>Pseudomonadati</taxon>
        <taxon>Pseudomonadota</taxon>
        <taxon>Acidithiobacillia</taxon>
        <taxon>Acidithiobacillales</taxon>
        <taxon>Acidithiobacillaceae</taxon>
        <taxon>Igneacidithiobacillus</taxon>
    </lineage>
</organism>
<dbReference type="InterPro" id="IPR043128">
    <property type="entry name" value="Rev_trsase/Diguanyl_cyclase"/>
</dbReference>
<evidence type="ECO:0000256" key="2">
    <source>
        <dbReference type="ARBA" id="ARBA00034247"/>
    </source>
</evidence>